<gene>
    <name evidence="4" type="ORF">PEVE_00007416</name>
</gene>
<feature type="region of interest" description="Disordered" evidence="2">
    <location>
        <begin position="1"/>
        <end position="24"/>
    </location>
</feature>
<dbReference type="PROSITE" id="PS50853">
    <property type="entry name" value="FN3"/>
    <property type="match status" value="1"/>
</dbReference>
<evidence type="ECO:0000313" key="5">
    <source>
        <dbReference type="Proteomes" id="UP001159427"/>
    </source>
</evidence>
<evidence type="ECO:0000256" key="1">
    <source>
        <dbReference type="ARBA" id="ARBA00022737"/>
    </source>
</evidence>
<organism evidence="4 5">
    <name type="scientific">Porites evermanni</name>
    <dbReference type="NCBI Taxonomy" id="104178"/>
    <lineage>
        <taxon>Eukaryota</taxon>
        <taxon>Metazoa</taxon>
        <taxon>Cnidaria</taxon>
        <taxon>Anthozoa</taxon>
        <taxon>Hexacorallia</taxon>
        <taxon>Scleractinia</taxon>
        <taxon>Fungiina</taxon>
        <taxon>Poritidae</taxon>
        <taxon>Porites</taxon>
    </lineage>
</organism>
<dbReference type="Gene3D" id="2.60.40.10">
    <property type="entry name" value="Immunoglobulins"/>
    <property type="match status" value="2"/>
</dbReference>
<feature type="region of interest" description="Disordered" evidence="2">
    <location>
        <begin position="279"/>
        <end position="305"/>
    </location>
</feature>
<protein>
    <recommendedName>
        <fullName evidence="3">Fibronectin type-III domain-containing protein</fullName>
    </recommendedName>
</protein>
<proteinExistence type="predicted"/>
<dbReference type="PANTHER" id="PTHR46708:SF2">
    <property type="entry name" value="FIBRONECTIN TYPE-III DOMAIN-CONTAINING PROTEIN"/>
    <property type="match status" value="1"/>
</dbReference>
<dbReference type="InterPro" id="IPR013783">
    <property type="entry name" value="Ig-like_fold"/>
</dbReference>
<keyword evidence="5" id="KW-1185">Reference proteome</keyword>
<dbReference type="CDD" id="cd00063">
    <property type="entry name" value="FN3"/>
    <property type="match status" value="2"/>
</dbReference>
<reference evidence="4 5" key="1">
    <citation type="submission" date="2022-05" db="EMBL/GenBank/DDBJ databases">
        <authorList>
            <consortium name="Genoscope - CEA"/>
            <person name="William W."/>
        </authorList>
    </citation>
    <scope>NUCLEOTIDE SEQUENCE [LARGE SCALE GENOMIC DNA]</scope>
</reference>
<dbReference type="EMBL" id="CALNXI010001496">
    <property type="protein sequence ID" value="CAH3170725.1"/>
    <property type="molecule type" value="Genomic_DNA"/>
</dbReference>
<dbReference type="InterPro" id="IPR036116">
    <property type="entry name" value="FN3_sf"/>
</dbReference>
<feature type="domain" description="Fibronectin type-III" evidence="3">
    <location>
        <begin position="28"/>
        <end position="127"/>
    </location>
</feature>
<dbReference type="InterPro" id="IPR003961">
    <property type="entry name" value="FN3_dom"/>
</dbReference>
<evidence type="ECO:0000259" key="3">
    <source>
        <dbReference type="PROSITE" id="PS50853"/>
    </source>
</evidence>
<evidence type="ECO:0000313" key="4">
    <source>
        <dbReference type="EMBL" id="CAH3170725.1"/>
    </source>
</evidence>
<sequence length="305" mass="35013">MQRVDEGSDYTRKRRSLSDTRTDHDYQPVHSLKAVVLNASSIVLTWEKPPDIANPRNIKGYQIKMSYTADGRHKMELSNATMTSSTFRFLDFNTRYTFEVRTRFRKDNSLGPPVHVIKTTDAFTAPVSHLMAKAGYNSVILTWSAPGTIKPKALKLYMVNWNCIDCYYGQRNGDQACPRTNCTIPNLQRGHRYSFSVHAVTDFGDGESSVISMLISRYYGKVRNLQAIVDNNYNMTIKWDPPINVDVKNIKFIQKILVTPSADGNLLLNETLAKIEGHRERLGSQEKKLKETAKREKYEKYERMK</sequence>
<accession>A0ABN8QVA3</accession>
<dbReference type="Proteomes" id="UP001159427">
    <property type="component" value="Unassembled WGS sequence"/>
</dbReference>
<comment type="caution">
    <text evidence="4">The sequence shown here is derived from an EMBL/GenBank/DDBJ whole genome shotgun (WGS) entry which is preliminary data.</text>
</comment>
<dbReference type="SMART" id="SM00060">
    <property type="entry name" value="FN3"/>
    <property type="match status" value="2"/>
</dbReference>
<dbReference type="Pfam" id="PF00041">
    <property type="entry name" value="fn3"/>
    <property type="match status" value="2"/>
</dbReference>
<keyword evidence="1" id="KW-0677">Repeat</keyword>
<evidence type="ECO:0000256" key="2">
    <source>
        <dbReference type="SAM" id="MobiDB-lite"/>
    </source>
</evidence>
<dbReference type="InterPro" id="IPR050991">
    <property type="entry name" value="ECM_Regulatory_Proteins"/>
</dbReference>
<dbReference type="SUPFAM" id="SSF49265">
    <property type="entry name" value="Fibronectin type III"/>
    <property type="match status" value="2"/>
</dbReference>
<name>A0ABN8QVA3_9CNID</name>
<dbReference type="PANTHER" id="PTHR46708">
    <property type="entry name" value="TENASCIN"/>
    <property type="match status" value="1"/>
</dbReference>